<evidence type="ECO:0000313" key="9">
    <source>
        <dbReference type="Proteomes" id="UP001479436"/>
    </source>
</evidence>
<comment type="subcellular location">
    <subcellularLocation>
        <location evidence="1">Nucleus</location>
    </subcellularLocation>
</comment>
<dbReference type="PROSITE" id="PS50048">
    <property type="entry name" value="ZN2_CY6_FUNGAL_2"/>
    <property type="match status" value="1"/>
</dbReference>
<dbReference type="SMART" id="SM00066">
    <property type="entry name" value="GAL4"/>
    <property type="match status" value="1"/>
</dbReference>
<evidence type="ECO:0000256" key="5">
    <source>
        <dbReference type="ARBA" id="ARBA00023242"/>
    </source>
</evidence>
<keyword evidence="2" id="KW-0479">Metal-binding</keyword>
<organism evidence="8 9">
    <name type="scientific">Basidiobolus ranarum</name>
    <dbReference type="NCBI Taxonomy" id="34480"/>
    <lineage>
        <taxon>Eukaryota</taxon>
        <taxon>Fungi</taxon>
        <taxon>Fungi incertae sedis</taxon>
        <taxon>Zoopagomycota</taxon>
        <taxon>Entomophthoromycotina</taxon>
        <taxon>Basidiobolomycetes</taxon>
        <taxon>Basidiobolales</taxon>
        <taxon>Basidiobolaceae</taxon>
        <taxon>Basidiobolus</taxon>
    </lineage>
</organism>
<dbReference type="InterPro" id="IPR050815">
    <property type="entry name" value="TF_fung"/>
</dbReference>
<dbReference type="PROSITE" id="PS00463">
    <property type="entry name" value="ZN2_CY6_FUNGAL_1"/>
    <property type="match status" value="1"/>
</dbReference>
<dbReference type="Pfam" id="PF00172">
    <property type="entry name" value="Zn_clus"/>
    <property type="match status" value="1"/>
</dbReference>
<dbReference type="PANTHER" id="PTHR47338:SF5">
    <property type="entry name" value="ZN(II)2CYS6 TRANSCRIPTION FACTOR (EUROFUNG)"/>
    <property type="match status" value="1"/>
</dbReference>
<evidence type="ECO:0000256" key="1">
    <source>
        <dbReference type="ARBA" id="ARBA00004123"/>
    </source>
</evidence>
<protein>
    <recommendedName>
        <fullName evidence="7">Zn(2)-C6 fungal-type domain-containing protein</fullName>
    </recommendedName>
</protein>
<keyword evidence="3" id="KW-0805">Transcription regulation</keyword>
<comment type="caution">
    <text evidence="8">The sequence shown here is derived from an EMBL/GenBank/DDBJ whole genome shotgun (WGS) entry which is preliminary data.</text>
</comment>
<dbReference type="InterPro" id="IPR036864">
    <property type="entry name" value="Zn2-C6_fun-type_DNA-bd_sf"/>
</dbReference>
<dbReference type="Gene3D" id="4.10.240.10">
    <property type="entry name" value="Zn(2)-C6 fungal-type DNA-binding domain"/>
    <property type="match status" value="1"/>
</dbReference>
<dbReference type="SMART" id="SM00906">
    <property type="entry name" value="Fungal_trans"/>
    <property type="match status" value="1"/>
</dbReference>
<evidence type="ECO:0000256" key="3">
    <source>
        <dbReference type="ARBA" id="ARBA00023015"/>
    </source>
</evidence>
<dbReference type="CDD" id="cd12148">
    <property type="entry name" value="fungal_TF_MHR"/>
    <property type="match status" value="1"/>
</dbReference>
<reference evidence="8 9" key="1">
    <citation type="submission" date="2023-04" db="EMBL/GenBank/DDBJ databases">
        <title>Genome of Basidiobolus ranarum AG-B5.</title>
        <authorList>
            <person name="Stajich J.E."/>
            <person name="Carter-House D."/>
            <person name="Gryganskyi A."/>
        </authorList>
    </citation>
    <scope>NUCLEOTIDE SEQUENCE [LARGE SCALE GENOMIC DNA]</scope>
    <source>
        <strain evidence="8 9">AG-B5</strain>
    </source>
</reference>
<dbReference type="Pfam" id="PF04082">
    <property type="entry name" value="Fungal_trans"/>
    <property type="match status" value="1"/>
</dbReference>
<dbReference type="InterPro" id="IPR007219">
    <property type="entry name" value="XnlR_reg_dom"/>
</dbReference>
<evidence type="ECO:0000259" key="7">
    <source>
        <dbReference type="PROSITE" id="PS50048"/>
    </source>
</evidence>
<proteinExistence type="predicted"/>
<evidence type="ECO:0000256" key="6">
    <source>
        <dbReference type="SAM" id="MobiDB-lite"/>
    </source>
</evidence>
<accession>A0ABR2W236</accession>
<keyword evidence="9" id="KW-1185">Reference proteome</keyword>
<evidence type="ECO:0000313" key="8">
    <source>
        <dbReference type="EMBL" id="KAK9717184.1"/>
    </source>
</evidence>
<dbReference type="SUPFAM" id="SSF57701">
    <property type="entry name" value="Zn2/Cys6 DNA-binding domain"/>
    <property type="match status" value="1"/>
</dbReference>
<name>A0ABR2W236_9FUNG</name>
<gene>
    <name evidence="8" type="ORF">K7432_006390</name>
</gene>
<feature type="region of interest" description="Disordered" evidence="6">
    <location>
        <begin position="95"/>
        <end position="121"/>
    </location>
</feature>
<dbReference type="CDD" id="cd00067">
    <property type="entry name" value="GAL4"/>
    <property type="match status" value="1"/>
</dbReference>
<evidence type="ECO:0000256" key="4">
    <source>
        <dbReference type="ARBA" id="ARBA00023163"/>
    </source>
</evidence>
<dbReference type="EMBL" id="JASJQH010007156">
    <property type="protein sequence ID" value="KAK9717184.1"/>
    <property type="molecule type" value="Genomic_DNA"/>
</dbReference>
<dbReference type="Proteomes" id="UP001479436">
    <property type="component" value="Unassembled WGS sequence"/>
</dbReference>
<feature type="domain" description="Zn(2)-C6 fungal-type" evidence="7">
    <location>
        <begin position="16"/>
        <end position="46"/>
    </location>
</feature>
<keyword evidence="5" id="KW-0539">Nucleus</keyword>
<keyword evidence="4" id="KW-0804">Transcription</keyword>
<dbReference type="PANTHER" id="PTHR47338">
    <property type="entry name" value="ZN(II)2CYS6 TRANSCRIPTION FACTOR (EUROFUNG)-RELATED"/>
    <property type="match status" value="1"/>
</dbReference>
<sequence>MSDTNDPTKRRKFGQACIICRRKKVKCDSKRPTCSNCLRLGNDCVYVPTAKKRNPQKQYIESLERKIELLEQRLKHAPLNLTKHSQDTLELPDYSELLNPNYNSTSTDSSPKPSPQEESIQDTPIKLYFGNTSGILDIKDFPPQIINTSPSSESTTVFESSTDELSLSPKESKYLIDAYFERANNTIAVVHRPTFLKALKNNRVSKILLYSMYALSSSIIHTDDSEKQSSQFSASTCDMYASKVKELLPVTNQLDISTIQALIIITCFEFGRSPSSWIFPALAIRIAQALGINRIDENSGNEVISPEQWIERETRRRIWWTCYMMDRYGASLTGRPLMIDERDCHILLPVSIEAWESGIPSPSQMLQIEDVDAGLSESLFPSTSTLYLDASCSISAVYIVLITILGKITRYINQPKAKRQEFSYQVCPKFVKLDNELQAWATSLPAQYQYIAPKNFKKKRYRDYLTIRSLHTIYHTCVIILHRINLRNPNVEDVVPVSNLWTPSLRRCFAAANAISRIVSDVTLTDFGYFDGFIPFCIFTASTVHLWSVLSMPWEQVIAKTDFALHYWALQSLSKVLPISGKYCHVLKILYEKQGARCRPINETILPFKEVSTNRTELQLNETKASSPGVPLSEPQHFTPSPTVLIPSLVELPTLDPQQPDFNFQMVSNAQRDCMLNYDVNIRAPYAATPQMDTSQFQCNNNNFGLFEILSGNNLMEYDPQIPQPLFSFGLNPSIANPFSQHI</sequence>
<evidence type="ECO:0000256" key="2">
    <source>
        <dbReference type="ARBA" id="ARBA00022723"/>
    </source>
</evidence>
<dbReference type="InterPro" id="IPR001138">
    <property type="entry name" value="Zn2Cys6_DnaBD"/>
</dbReference>